<evidence type="ECO:0000313" key="2">
    <source>
        <dbReference type="EMBL" id="MCR6098448.1"/>
    </source>
</evidence>
<dbReference type="Proteomes" id="UP001057753">
    <property type="component" value="Unassembled WGS sequence"/>
</dbReference>
<accession>A0A9Q4G115</accession>
<protein>
    <submittedName>
        <fullName evidence="2">Uncharacterized protein</fullName>
    </submittedName>
</protein>
<dbReference type="EMBL" id="JABXYM010000001">
    <property type="protein sequence ID" value="MCR6098448.1"/>
    <property type="molecule type" value="Genomic_DNA"/>
</dbReference>
<keyword evidence="1" id="KW-0472">Membrane</keyword>
<keyword evidence="1" id="KW-0812">Transmembrane</keyword>
<gene>
    <name evidence="2" type="ORF">HXA33_18205</name>
</gene>
<evidence type="ECO:0000256" key="1">
    <source>
        <dbReference type="SAM" id="Phobius"/>
    </source>
</evidence>
<dbReference type="RefSeq" id="WP_078578622.1">
    <property type="nucleotide sequence ID" value="NZ_JABXYM010000001.1"/>
</dbReference>
<feature type="transmembrane region" description="Helical" evidence="1">
    <location>
        <begin position="38"/>
        <end position="57"/>
    </location>
</feature>
<proteinExistence type="predicted"/>
<keyword evidence="1" id="KW-1133">Transmembrane helix</keyword>
<comment type="caution">
    <text evidence="2">The sequence shown here is derived from an EMBL/GenBank/DDBJ whole genome shotgun (WGS) entry which is preliminary data.</text>
</comment>
<sequence>MLDWLGASVPPVYTPNFHPEGHMKMWYTSPLNRFEPHLMTAIFLMIIITGACLAIHFKHKAKSNKETWENTDEEKRFQQLMTKKKITLNKLLEIDTLYHEGKITEAEYELKSRQYREYLYEIKKKLNDFMT</sequence>
<dbReference type="OrthoDB" id="1797693at2"/>
<evidence type="ECO:0000313" key="3">
    <source>
        <dbReference type="Proteomes" id="UP001057753"/>
    </source>
</evidence>
<name>A0A9Q4G115_SALAG</name>
<keyword evidence="3" id="KW-1185">Reference proteome</keyword>
<reference evidence="2" key="1">
    <citation type="submission" date="2020-06" db="EMBL/GenBank/DDBJ databases">
        <title>Insight into the genomes of haloalkaliphilic bacilli from Kenyan soda lakes.</title>
        <authorList>
            <person name="Mwirichia R."/>
            <person name="Villamizar G.C."/>
            <person name="Poehlein A."/>
            <person name="Mugweru J."/>
            <person name="Kipnyargis A."/>
            <person name="Kiplimo D."/>
            <person name="Orwa P."/>
            <person name="Daniel R."/>
        </authorList>
    </citation>
    <scope>NUCLEOTIDE SEQUENCE</scope>
    <source>
        <strain evidence="2">B1096_S55</strain>
    </source>
</reference>
<dbReference type="AlphaFoldDB" id="A0A9Q4G115"/>
<organism evidence="2 3">
    <name type="scientific">Salipaludibacillus agaradhaerens</name>
    <name type="common">Bacillus agaradhaerens</name>
    <dbReference type="NCBI Taxonomy" id="76935"/>
    <lineage>
        <taxon>Bacteria</taxon>
        <taxon>Bacillati</taxon>
        <taxon>Bacillota</taxon>
        <taxon>Bacilli</taxon>
        <taxon>Bacillales</taxon>
        <taxon>Bacillaceae</taxon>
    </lineage>
</organism>